<accession>A0ABX0U7Y6</accession>
<keyword evidence="2" id="KW-0808">Transferase</keyword>
<dbReference type="PANTHER" id="PTHR43415:SF3">
    <property type="entry name" value="GNAT-FAMILY ACETYLTRANSFERASE"/>
    <property type="match status" value="1"/>
</dbReference>
<dbReference type="PANTHER" id="PTHR43415">
    <property type="entry name" value="SPERMIDINE N(1)-ACETYLTRANSFERASE"/>
    <property type="match status" value="1"/>
</dbReference>
<protein>
    <submittedName>
        <fullName evidence="2">Diamine N-acetyltransferase</fullName>
        <ecNumber evidence="2">2.3.1.57</ecNumber>
    </submittedName>
</protein>
<sequence length="173" mass="20202">MSKLTGQLVSLRAIEPEDLDVLYNIENNQTYWEVSNTQAPYSRYILKQYIENSHLDIYEAKQLRFVVEDKKKNLVGMIDLFDYNPQHLRAGVGVLIDKKHQEKGYATEAIQLLNNYAFSILNLKQLYANISTDNKKSILLFEKLGYQKTGIKKDWIFSNKTFKDVAFYQLIHA</sequence>
<dbReference type="EC" id="2.3.1.57" evidence="2"/>
<evidence type="ECO:0000313" key="2">
    <source>
        <dbReference type="EMBL" id="NIJ44962.1"/>
    </source>
</evidence>
<name>A0ABX0U7Y6_9FLAO</name>
<reference evidence="2 3" key="1">
    <citation type="submission" date="2020-03" db="EMBL/GenBank/DDBJ databases">
        <title>Genomic Encyclopedia of Type Strains, Phase IV (KMG-IV): sequencing the most valuable type-strain genomes for metagenomic binning, comparative biology and taxonomic classification.</title>
        <authorList>
            <person name="Goeker M."/>
        </authorList>
    </citation>
    <scope>NUCLEOTIDE SEQUENCE [LARGE SCALE GENOMIC DNA]</scope>
    <source>
        <strain evidence="2 3">DSM 101599</strain>
    </source>
</reference>
<dbReference type="InterPro" id="IPR016181">
    <property type="entry name" value="Acyl_CoA_acyltransferase"/>
</dbReference>
<dbReference type="InterPro" id="IPR000182">
    <property type="entry name" value="GNAT_dom"/>
</dbReference>
<dbReference type="SUPFAM" id="SSF55729">
    <property type="entry name" value="Acyl-CoA N-acyltransferases (Nat)"/>
    <property type="match status" value="1"/>
</dbReference>
<evidence type="ECO:0000313" key="3">
    <source>
        <dbReference type="Proteomes" id="UP000745859"/>
    </source>
</evidence>
<dbReference type="Pfam" id="PF13302">
    <property type="entry name" value="Acetyltransf_3"/>
    <property type="match status" value="1"/>
</dbReference>
<keyword evidence="3" id="KW-1185">Reference proteome</keyword>
<proteinExistence type="predicted"/>
<dbReference type="GO" id="GO:0004145">
    <property type="term" value="F:diamine N-acetyltransferase activity"/>
    <property type="evidence" value="ECO:0007669"/>
    <property type="project" value="UniProtKB-EC"/>
</dbReference>
<keyword evidence="2" id="KW-0012">Acyltransferase</keyword>
<dbReference type="EMBL" id="JAASQL010000001">
    <property type="protein sequence ID" value="NIJ44962.1"/>
    <property type="molecule type" value="Genomic_DNA"/>
</dbReference>
<feature type="domain" description="N-acetyltransferase" evidence="1">
    <location>
        <begin position="9"/>
        <end position="172"/>
    </location>
</feature>
<dbReference type="Gene3D" id="3.40.630.30">
    <property type="match status" value="1"/>
</dbReference>
<gene>
    <name evidence="2" type="ORF">FHR24_001401</name>
</gene>
<organism evidence="2 3">
    <name type="scientific">Wenyingzhuangia heitensis</name>
    <dbReference type="NCBI Taxonomy" id="1487859"/>
    <lineage>
        <taxon>Bacteria</taxon>
        <taxon>Pseudomonadati</taxon>
        <taxon>Bacteroidota</taxon>
        <taxon>Flavobacteriia</taxon>
        <taxon>Flavobacteriales</taxon>
        <taxon>Flavobacteriaceae</taxon>
        <taxon>Wenyingzhuangia</taxon>
    </lineage>
</organism>
<dbReference type="Proteomes" id="UP000745859">
    <property type="component" value="Unassembled WGS sequence"/>
</dbReference>
<comment type="caution">
    <text evidence="2">The sequence shown here is derived from an EMBL/GenBank/DDBJ whole genome shotgun (WGS) entry which is preliminary data.</text>
</comment>
<evidence type="ECO:0000259" key="1">
    <source>
        <dbReference type="PROSITE" id="PS51186"/>
    </source>
</evidence>
<dbReference type="PROSITE" id="PS51186">
    <property type="entry name" value="GNAT"/>
    <property type="match status" value="1"/>
</dbReference>
<dbReference type="RefSeq" id="WP_167185946.1">
    <property type="nucleotide sequence ID" value="NZ_JAASQL010000001.1"/>
</dbReference>